<feature type="binding site" evidence="7">
    <location>
        <position position="249"/>
    </location>
    <ligand>
        <name>Fe cation</name>
        <dbReference type="ChEBI" id="CHEBI:24875"/>
        <label>2</label>
    </ligand>
</feature>
<protein>
    <recommendedName>
        <fullName evidence="3 6">Tartrate-resistant acid phosphatase type 5</fullName>
        <ecNumber evidence="2 6">3.1.3.2</ecNumber>
    </recommendedName>
</protein>
<feature type="glycosylation site" description="N-linked (GlcNAc...) asparagine" evidence="8">
    <location>
        <position position="124"/>
    </location>
</feature>
<evidence type="ECO:0000256" key="3">
    <source>
        <dbReference type="ARBA" id="ARBA00015822"/>
    </source>
</evidence>
<comment type="cofactor">
    <cofactor evidence="7">
        <name>Fe cation</name>
        <dbReference type="ChEBI" id="CHEBI:24875"/>
    </cofactor>
    <text evidence="7">Binds 2 iron ions per subunit.</text>
</comment>
<feature type="binding site" evidence="7">
    <location>
        <position position="214"/>
    </location>
    <ligand>
        <name>Fe cation</name>
        <dbReference type="ChEBI" id="CHEBI:24875"/>
        <label>2</label>
    </ligand>
</feature>
<dbReference type="SUPFAM" id="SSF56300">
    <property type="entry name" value="Metallo-dependent phosphatases"/>
    <property type="match status" value="1"/>
</dbReference>
<evidence type="ECO:0000256" key="6">
    <source>
        <dbReference type="PIRNR" id="PIRNR000898"/>
    </source>
</evidence>
<dbReference type="EnsemblMetazoa" id="XM_003385657.3">
    <property type="protein sequence ID" value="XP_003385705.1"/>
    <property type="gene ID" value="LOC100636279"/>
</dbReference>
<reference evidence="11" key="2">
    <citation type="submission" date="2024-06" db="UniProtKB">
        <authorList>
            <consortium name="EnsemblMetazoa"/>
        </authorList>
    </citation>
    <scope>IDENTIFICATION</scope>
</reference>
<dbReference type="Gene3D" id="3.60.21.10">
    <property type="match status" value="1"/>
</dbReference>
<feature type="binding site" evidence="7">
    <location>
        <position position="83"/>
    </location>
    <ligand>
        <name>Fe cation</name>
        <dbReference type="ChEBI" id="CHEBI:24875"/>
        <label>1</label>
    </ligand>
</feature>
<evidence type="ECO:0000256" key="8">
    <source>
        <dbReference type="PIRSR" id="PIRSR000898-3"/>
    </source>
</evidence>
<evidence type="ECO:0000256" key="9">
    <source>
        <dbReference type="SAM" id="SignalP"/>
    </source>
</evidence>
<evidence type="ECO:0000313" key="12">
    <source>
        <dbReference type="Proteomes" id="UP000007879"/>
    </source>
</evidence>
<dbReference type="InterPro" id="IPR051558">
    <property type="entry name" value="Metallophosphoesterase_PAP"/>
</dbReference>
<evidence type="ECO:0000256" key="4">
    <source>
        <dbReference type="ARBA" id="ARBA00022729"/>
    </source>
</evidence>
<dbReference type="CDD" id="cd07378">
    <property type="entry name" value="MPP_ACP5"/>
    <property type="match status" value="1"/>
</dbReference>
<comment type="catalytic activity">
    <reaction evidence="1 6">
        <text>a phosphate monoester + H2O = an alcohol + phosphate</text>
        <dbReference type="Rhea" id="RHEA:15017"/>
        <dbReference type="ChEBI" id="CHEBI:15377"/>
        <dbReference type="ChEBI" id="CHEBI:30879"/>
        <dbReference type="ChEBI" id="CHEBI:43474"/>
        <dbReference type="ChEBI" id="CHEBI:67140"/>
        <dbReference type="EC" id="3.1.3.2"/>
    </reaction>
</comment>
<feature type="binding site" evidence="7">
    <location>
        <position position="80"/>
    </location>
    <ligand>
        <name>Fe cation</name>
        <dbReference type="ChEBI" id="CHEBI:24875"/>
        <label>1</label>
    </ligand>
</feature>
<keyword evidence="5 6" id="KW-0378">Hydrolase</keyword>
<gene>
    <name evidence="11" type="primary">100636279</name>
</gene>
<dbReference type="GO" id="GO:0003993">
    <property type="term" value="F:acid phosphatase activity"/>
    <property type="evidence" value="ECO:0007669"/>
    <property type="project" value="UniProtKB-UniRule"/>
</dbReference>
<keyword evidence="4 9" id="KW-0732">Signal</keyword>
<proteinExistence type="predicted"/>
<dbReference type="PANTHER" id="PTHR10161:SF14">
    <property type="entry name" value="TARTRATE-RESISTANT ACID PHOSPHATASE TYPE 5"/>
    <property type="match status" value="1"/>
</dbReference>
<dbReference type="InterPro" id="IPR004843">
    <property type="entry name" value="Calcineurin-like_PHP"/>
</dbReference>
<dbReference type="PANTHER" id="PTHR10161">
    <property type="entry name" value="TARTRATE-RESISTANT ACID PHOSPHATASE TYPE 5"/>
    <property type="match status" value="1"/>
</dbReference>
<sequence>MAATTPRPCVVSILFFLSTFLAFANSVVDVSGNSLNFLVIGDWGGMSDEPYYTVGQSKVASVMGEKAEKIDSQFTLAVGDNFYEDGVKDVDDPRFNETFEEVFTAPSLQKRWYAICGNHDYNGNASAQVAYTQKSARWYMPSFYYTEIFNLSSSNITIQFVFIDTVILCGLSHPKLRHLPPSGPQSSDLADDQWAWIESTLQQSTADWLIVSGHYPVWSAAHHGPTDILVKQLRPLLIKYNVTAYIAGHDHDMQHLKEDDSSVNYFVSGAGHEVDSSSKHEDSVPENSLKYRYGKSDSEKHGAFGVVTINDKIMNVTFFNHHGRELYNTTVERIRNIH</sequence>
<feature type="binding site" evidence="7">
    <location>
        <position position="251"/>
    </location>
    <ligand>
        <name>Fe cation</name>
        <dbReference type="ChEBI" id="CHEBI:24875"/>
        <label>1</label>
    </ligand>
</feature>
<dbReference type="EC" id="3.1.3.2" evidence="2 6"/>
<evidence type="ECO:0000313" key="11">
    <source>
        <dbReference type="EnsemblMetazoa" id="XP_003385705.1"/>
    </source>
</evidence>
<feature type="domain" description="Calcineurin-like phosphoesterase" evidence="10">
    <location>
        <begin position="36"/>
        <end position="252"/>
    </location>
</feature>
<evidence type="ECO:0000256" key="7">
    <source>
        <dbReference type="PIRSR" id="PIRSR000898-1"/>
    </source>
</evidence>
<evidence type="ECO:0000259" key="10">
    <source>
        <dbReference type="Pfam" id="PF00149"/>
    </source>
</evidence>
<keyword evidence="7" id="KW-0479">Metal-binding</keyword>
<dbReference type="InterPro" id="IPR029052">
    <property type="entry name" value="Metallo-depent_PP-like"/>
</dbReference>
<evidence type="ECO:0000256" key="1">
    <source>
        <dbReference type="ARBA" id="ARBA00000032"/>
    </source>
</evidence>
<organism evidence="11 12">
    <name type="scientific">Amphimedon queenslandica</name>
    <name type="common">Sponge</name>
    <dbReference type="NCBI Taxonomy" id="400682"/>
    <lineage>
        <taxon>Eukaryota</taxon>
        <taxon>Metazoa</taxon>
        <taxon>Porifera</taxon>
        <taxon>Demospongiae</taxon>
        <taxon>Heteroscleromorpha</taxon>
        <taxon>Haplosclerida</taxon>
        <taxon>Niphatidae</taxon>
        <taxon>Amphimedon</taxon>
    </lineage>
</organism>
<evidence type="ECO:0000256" key="5">
    <source>
        <dbReference type="ARBA" id="ARBA00022801"/>
    </source>
</evidence>
<evidence type="ECO:0000256" key="2">
    <source>
        <dbReference type="ARBA" id="ARBA00012646"/>
    </source>
</evidence>
<dbReference type="InterPro" id="IPR024927">
    <property type="entry name" value="Acid_PPase"/>
</dbReference>
<dbReference type="Proteomes" id="UP000007879">
    <property type="component" value="Unassembled WGS sequence"/>
</dbReference>
<dbReference type="FunFam" id="3.60.21.10:FF:000062">
    <property type="entry name" value="Tartrate-resistant acid phosphatase type 5"/>
    <property type="match status" value="1"/>
</dbReference>
<feature type="binding site" evidence="7">
    <location>
        <position position="80"/>
    </location>
    <ligand>
        <name>Fe cation</name>
        <dbReference type="ChEBI" id="CHEBI:24875"/>
        <label>2</label>
    </ligand>
</feature>
<feature type="signal peptide" evidence="9">
    <location>
        <begin position="1"/>
        <end position="24"/>
    </location>
</feature>
<accession>A0AAN0ICY2</accession>
<feature type="binding site" evidence="7">
    <location>
        <position position="118"/>
    </location>
    <ligand>
        <name>Fe cation</name>
        <dbReference type="ChEBI" id="CHEBI:24875"/>
        <label>2</label>
    </ligand>
</feature>
<dbReference type="Pfam" id="PF00149">
    <property type="entry name" value="Metallophos"/>
    <property type="match status" value="1"/>
</dbReference>
<dbReference type="KEGG" id="aqu:100636279"/>
<dbReference type="AlphaFoldDB" id="A0AAN0ICY2"/>
<feature type="chain" id="PRO_5042840556" description="Tartrate-resistant acid phosphatase type 5" evidence="9">
    <location>
        <begin position="25"/>
        <end position="338"/>
    </location>
</feature>
<keyword evidence="6 7" id="KW-0408">Iron</keyword>
<dbReference type="GO" id="GO:0046872">
    <property type="term" value="F:metal ion binding"/>
    <property type="evidence" value="ECO:0007669"/>
    <property type="project" value="UniProtKB-KW"/>
</dbReference>
<feature type="binding site" evidence="7">
    <location>
        <position position="42"/>
    </location>
    <ligand>
        <name>Fe cation</name>
        <dbReference type="ChEBI" id="CHEBI:24875"/>
        <label>1</label>
    </ligand>
</feature>
<keyword evidence="12" id="KW-1185">Reference proteome</keyword>
<name>A0AAN0ICY2_AMPQE</name>
<dbReference type="PIRSF" id="PIRSF000898">
    <property type="entry name" value="Acid_Ptase_5"/>
    <property type="match status" value="1"/>
</dbReference>
<reference evidence="12" key="1">
    <citation type="journal article" date="2010" name="Nature">
        <title>The Amphimedon queenslandica genome and the evolution of animal complexity.</title>
        <authorList>
            <person name="Srivastava M."/>
            <person name="Simakov O."/>
            <person name="Chapman J."/>
            <person name="Fahey B."/>
            <person name="Gauthier M.E."/>
            <person name="Mitros T."/>
            <person name="Richards G.S."/>
            <person name="Conaco C."/>
            <person name="Dacre M."/>
            <person name="Hellsten U."/>
            <person name="Larroux C."/>
            <person name="Putnam N.H."/>
            <person name="Stanke M."/>
            <person name="Adamska M."/>
            <person name="Darling A."/>
            <person name="Degnan S.M."/>
            <person name="Oakley T.H."/>
            <person name="Plachetzki D.C."/>
            <person name="Zhai Y."/>
            <person name="Adamski M."/>
            <person name="Calcino A."/>
            <person name="Cummins S.F."/>
            <person name="Goodstein D.M."/>
            <person name="Harris C."/>
            <person name="Jackson D.J."/>
            <person name="Leys S.P."/>
            <person name="Shu S."/>
            <person name="Woodcroft B.J."/>
            <person name="Vervoort M."/>
            <person name="Kosik K.S."/>
            <person name="Manning G."/>
            <person name="Degnan B.M."/>
            <person name="Rokhsar D.S."/>
        </authorList>
    </citation>
    <scope>NUCLEOTIDE SEQUENCE [LARGE SCALE GENOMIC DNA]</scope>
</reference>